<dbReference type="AlphaFoldDB" id="A0A1M6FHK3"/>
<dbReference type="NCBIfam" id="NF038032">
    <property type="entry name" value="CehA_McbA_metalo"/>
    <property type="match status" value="1"/>
</dbReference>
<keyword evidence="3" id="KW-1185">Reference proteome</keyword>
<accession>A0A1M6FHK3</accession>
<dbReference type="EMBL" id="FQZB01000005">
    <property type="protein sequence ID" value="SHI97155.1"/>
    <property type="molecule type" value="Genomic_DNA"/>
</dbReference>
<feature type="domain" description="Polymerase/histidinol phosphatase N-terminal" evidence="1">
    <location>
        <begin position="23"/>
        <end position="105"/>
    </location>
</feature>
<organism evidence="2 3">
    <name type="scientific">Clostridium cavendishii DSM 21758</name>
    <dbReference type="NCBI Taxonomy" id="1121302"/>
    <lineage>
        <taxon>Bacteria</taxon>
        <taxon>Bacillati</taxon>
        <taxon>Bacillota</taxon>
        <taxon>Clostridia</taxon>
        <taxon>Eubacteriales</taxon>
        <taxon>Clostridiaceae</taxon>
        <taxon>Clostridium</taxon>
    </lineage>
</organism>
<dbReference type="SMART" id="SM00481">
    <property type="entry name" value="POLIIIAc"/>
    <property type="match status" value="1"/>
</dbReference>
<dbReference type="RefSeq" id="WP_072985698.1">
    <property type="nucleotide sequence ID" value="NZ_FQZB01000005.1"/>
</dbReference>
<gene>
    <name evidence="2" type="ORF">SAMN02745163_01139</name>
</gene>
<dbReference type="STRING" id="1121302.SAMN02745163_01139"/>
<dbReference type="Gene3D" id="3.20.20.140">
    <property type="entry name" value="Metal-dependent hydrolases"/>
    <property type="match status" value="1"/>
</dbReference>
<name>A0A1M6FHK3_9CLOT</name>
<dbReference type="SUPFAM" id="SSF89550">
    <property type="entry name" value="PHP domain-like"/>
    <property type="match status" value="1"/>
</dbReference>
<reference evidence="2 3" key="1">
    <citation type="submission" date="2016-11" db="EMBL/GenBank/DDBJ databases">
        <authorList>
            <person name="Jaros S."/>
            <person name="Januszkiewicz K."/>
            <person name="Wedrychowicz H."/>
        </authorList>
    </citation>
    <scope>NUCLEOTIDE SEQUENCE [LARGE SCALE GENOMIC DNA]</scope>
    <source>
        <strain evidence="2 3">DSM 21758</strain>
    </source>
</reference>
<dbReference type="InterPro" id="IPR016195">
    <property type="entry name" value="Pol/histidinol_Pase-like"/>
</dbReference>
<evidence type="ECO:0000259" key="1">
    <source>
        <dbReference type="SMART" id="SM00481"/>
    </source>
</evidence>
<protein>
    <recommendedName>
        <fullName evidence="1">Polymerase/histidinol phosphatase N-terminal domain-containing protein</fullName>
    </recommendedName>
</protein>
<evidence type="ECO:0000313" key="2">
    <source>
        <dbReference type="EMBL" id="SHI97155.1"/>
    </source>
</evidence>
<proteinExistence type="predicted"/>
<dbReference type="OrthoDB" id="9801679at2"/>
<dbReference type="InterPro" id="IPR003141">
    <property type="entry name" value="Pol/His_phosphatase_N"/>
</dbReference>
<dbReference type="Proteomes" id="UP000184310">
    <property type="component" value="Unassembled WGS sequence"/>
</dbReference>
<evidence type="ECO:0000313" key="3">
    <source>
        <dbReference type="Proteomes" id="UP000184310"/>
    </source>
</evidence>
<sequence>MGKKKRRPNPLGLDFNNLNFFYGIPHCHTILSTGRGTPYEALEYGKRQGLNFMIITDHNGYLYDNILDKETVITKWRFLIRSIEKFNKKNEDFVAIPGFETRSEPFGDLNILNPKTYFTGIVNNINSLLLWLIADGSAIVSINHPHKSIEKLPISPYLNEYLKTIEVGNGSPPHKYSRHDKYYYNLLDKGFKLGAINSEDNHRINFGESENLTGLIANNLDTISIIDAFKKHRTYATESRTLKLYFTINSVFMGESIDRNSFDELNFYVYAEDSKRIINTIQIISNGGKVIHEICDINLKKIKYMYQLKLNKFNSWYIIKVFLDDKKEALSSPIFIK</sequence>